<organism evidence="1 2">
    <name type="scientific">Puccinia striiformis</name>
    <dbReference type="NCBI Taxonomy" id="27350"/>
    <lineage>
        <taxon>Eukaryota</taxon>
        <taxon>Fungi</taxon>
        <taxon>Dikarya</taxon>
        <taxon>Basidiomycota</taxon>
        <taxon>Pucciniomycotina</taxon>
        <taxon>Pucciniomycetes</taxon>
        <taxon>Pucciniales</taxon>
        <taxon>Pucciniaceae</taxon>
        <taxon>Puccinia</taxon>
    </lineage>
</organism>
<keyword evidence="2" id="KW-1185">Reference proteome</keyword>
<dbReference type="AlphaFoldDB" id="A0A2S4WD62"/>
<dbReference type="VEuPathDB" id="FungiDB:PSHT_04412"/>
<evidence type="ECO:0000313" key="1">
    <source>
        <dbReference type="EMBL" id="POW19647.1"/>
    </source>
</evidence>
<proteinExistence type="predicted"/>
<dbReference type="EMBL" id="PKSM01000045">
    <property type="protein sequence ID" value="POW19647.1"/>
    <property type="molecule type" value="Genomic_DNA"/>
</dbReference>
<comment type="caution">
    <text evidence="1">The sequence shown here is derived from an EMBL/GenBank/DDBJ whole genome shotgun (WGS) entry which is preliminary data.</text>
</comment>
<reference evidence="2" key="3">
    <citation type="journal article" date="2018" name="Mol. Plant Microbe Interact.">
        <title>Genome sequence resources for the wheat stripe rust pathogen (Puccinia striiformis f. sp. tritici) and the barley stripe rust pathogen (Puccinia striiformis f. sp. hordei).</title>
        <authorList>
            <person name="Xia C."/>
            <person name="Wang M."/>
            <person name="Yin C."/>
            <person name="Cornejo O.E."/>
            <person name="Hulbert S.H."/>
            <person name="Chen X."/>
        </authorList>
    </citation>
    <scope>NUCLEOTIDE SEQUENCE [LARGE SCALE GENOMIC DNA]</scope>
    <source>
        <strain evidence="2">93TX-2</strain>
    </source>
</reference>
<reference evidence="1 2" key="1">
    <citation type="submission" date="2017-12" db="EMBL/GenBank/DDBJ databases">
        <title>Gene loss provides genomic basis for host adaptation in cereal stripe rust fungi.</title>
        <authorList>
            <person name="Xia C."/>
        </authorList>
    </citation>
    <scope>NUCLEOTIDE SEQUENCE [LARGE SCALE GENOMIC DNA]</scope>
    <source>
        <strain evidence="1 2">93TX-2</strain>
    </source>
</reference>
<reference evidence="2" key="2">
    <citation type="journal article" date="2018" name="BMC Genomics">
        <title>Genomic insights into host adaptation between the wheat stripe rust pathogen (Puccinia striiformis f. sp. tritici) and the barley stripe rust pathogen (Puccinia striiformis f. sp. hordei).</title>
        <authorList>
            <person name="Xia C."/>
            <person name="Wang M."/>
            <person name="Yin C."/>
            <person name="Cornejo O.E."/>
            <person name="Hulbert S.H."/>
            <person name="Chen X."/>
        </authorList>
    </citation>
    <scope>NUCLEOTIDE SEQUENCE [LARGE SCALE GENOMIC DNA]</scope>
    <source>
        <strain evidence="2">93TX-2</strain>
    </source>
</reference>
<dbReference type="Proteomes" id="UP000238274">
    <property type="component" value="Unassembled WGS sequence"/>
</dbReference>
<evidence type="ECO:0000313" key="2">
    <source>
        <dbReference type="Proteomes" id="UP000238274"/>
    </source>
</evidence>
<dbReference type="VEuPathDB" id="FungiDB:PSTT_08966"/>
<protein>
    <submittedName>
        <fullName evidence="1">Uncharacterized protein</fullName>
    </submittedName>
</protein>
<sequence>MLASHHQDQRGSTIISWRNHPMIAHFTKLQRSRIIPSDGLSLAHFVFQAKVKSLYRNILRETRCEFLSHTLHTSIFIYCWIDVLSPGDLQMIWHDEVDLGTNEIRRETISWIRQEFVKPMQGKLDERNNQDFISQINRQLKQIKNSSMLIGGEYQKLRGSR</sequence>
<dbReference type="OrthoDB" id="74240at2759"/>
<name>A0A2S4WD62_9BASI</name>
<gene>
    <name evidence="1" type="ORF">PSHT_04412</name>
</gene>
<accession>A0A2S4WD62</accession>